<keyword evidence="8" id="KW-0520">NAD</keyword>
<dbReference type="Pfam" id="PF01916">
    <property type="entry name" value="DS"/>
    <property type="match status" value="1"/>
</dbReference>
<reference evidence="11 12" key="1">
    <citation type="submission" date="2016-07" db="EMBL/GenBank/DDBJ databases">
        <title>Pervasive Adenine N6-methylation of Active Genes in Fungi.</title>
        <authorList>
            <consortium name="DOE Joint Genome Institute"/>
            <person name="Mondo S.J."/>
            <person name="Dannebaum R.O."/>
            <person name="Kuo R.C."/>
            <person name="Labutti K."/>
            <person name="Haridas S."/>
            <person name="Kuo A."/>
            <person name="Salamov A."/>
            <person name="Ahrendt S.R."/>
            <person name="Lipzen A."/>
            <person name="Sullivan W."/>
            <person name="Andreopoulos W.B."/>
            <person name="Clum A."/>
            <person name="Lindquist E."/>
            <person name="Daum C."/>
            <person name="Ramamoorthy G.K."/>
            <person name="Gryganskyi A."/>
            <person name="Culley D."/>
            <person name="Magnuson J.K."/>
            <person name="James T.Y."/>
            <person name="O'Malley M.A."/>
            <person name="Stajich J.E."/>
            <person name="Spatafora J.W."/>
            <person name="Visel A."/>
            <person name="Grigoriev I.V."/>
        </authorList>
    </citation>
    <scope>NUCLEOTIDE SEQUENCE [LARGE SCALE GENOMIC DNA]</scope>
    <source>
        <strain evidence="11 12">PL171</strain>
    </source>
</reference>
<comment type="caution">
    <text evidence="11">The sequence shown here is derived from an EMBL/GenBank/DDBJ whole genome shotgun (WGS) entry which is preliminary data.</text>
</comment>
<dbReference type="PANTHER" id="PTHR11703:SF0">
    <property type="entry name" value="DEOXYHYPUSINE SYNTHASE"/>
    <property type="match status" value="1"/>
</dbReference>
<dbReference type="PANTHER" id="PTHR11703">
    <property type="entry name" value="DEOXYHYPUSINE SYNTHASE"/>
    <property type="match status" value="1"/>
</dbReference>
<dbReference type="AlphaFoldDB" id="A0A1Y2HSH8"/>
<dbReference type="Proteomes" id="UP000193411">
    <property type="component" value="Unassembled WGS sequence"/>
</dbReference>
<dbReference type="GO" id="GO:0034038">
    <property type="term" value="F:deoxyhypusine synthase activity"/>
    <property type="evidence" value="ECO:0007669"/>
    <property type="project" value="UniProtKB-EC"/>
</dbReference>
<comment type="similarity">
    <text evidence="5">Belongs to the deoxyhypusine synthase family.</text>
</comment>
<evidence type="ECO:0000256" key="8">
    <source>
        <dbReference type="ARBA" id="ARBA00023027"/>
    </source>
</evidence>
<dbReference type="STRING" id="765915.A0A1Y2HSH8"/>
<dbReference type="Gene3D" id="3.40.910.10">
    <property type="entry name" value="Deoxyhypusine synthase"/>
    <property type="match status" value="1"/>
</dbReference>
<feature type="region of interest" description="Disordered" evidence="10">
    <location>
        <begin position="1"/>
        <end position="28"/>
    </location>
</feature>
<evidence type="ECO:0000256" key="4">
    <source>
        <dbReference type="ARBA" id="ARBA00005041"/>
    </source>
</evidence>
<keyword evidence="7" id="KW-0808">Transferase</keyword>
<dbReference type="EMBL" id="MCFL01000012">
    <property type="protein sequence ID" value="ORZ37547.1"/>
    <property type="molecule type" value="Genomic_DNA"/>
</dbReference>
<evidence type="ECO:0000256" key="9">
    <source>
        <dbReference type="ARBA" id="ARBA00023256"/>
    </source>
</evidence>
<gene>
    <name evidence="11" type="ORF">BCR44DRAFT_1430435</name>
</gene>
<protein>
    <recommendedName>
        <fullName evidence="6">deoxyhypusine synthase</fullName>
        <ecNumber evidence="6">2.5.1.46</ecNumber>
    </recommendedName>
</protein>
<evidence type="ECO:0000256" key="7">
    <source>
        <dbReference type="ARBA" id="ARBA00022679"/>
    </source>
</evidence>
<feature type="compositionally biased region" description="Low complexity" evidence="10">
    <location>
        <begin position="1"/>
        <end position="26"/>
    </location>
</feature>
<proteinExistence type="inferred from homology"/>
<dbReference type="SUPFAM" id="SSF52467">
    <property type="entry name" value="DHS-like NAD/FAD-binding domain"/>
    <property type="match status" value="1"/>
</dbReference>
<dbReference type="EC" id="2.5.1.46" evidence="6"/>
<evidence type="ECO:0000256" key="2">
    <source>
        <dbReference type="ARBA" id="ARBA00001911"/>
    </source>
</evidence>
<sequence>MNYPMSLSSNSTMNPTTPSSATAPAEAHGHVPDSVTAAVLVHSTSLEGTHAVVQGPDFNQPLSLNQLLASYSNIGFPRVVHWQAIDLINKMRNWRLSDEPINPDETDESLLDPAIGRKSNAKSFSATRPTWFHKMIDVIVTTAGGVEEDIIKCLGKTYMGDFSLKGRDLRMKGLNRIGNLLVPNDNYCKFEDWVMPEKGTVWTPSTLIDRLGAKINHPDSIYYWCHKNQIPVYCPAITDGSLGDMIYFHNFKNPGLIIDLVRDIRSINDQAVFAKKTGMIILGGGVVKHHICNANLMRNGADYAVLVNTAQEFDGSDAGARPDEAVSWGKIRLDGESVKVYADAAIVFPLLVAGTFAKRDEETAVAPEKQ</sequence>
<organism evidence="11 12">
    <name type="scientific">Catenaria anguillulae PL171</name>
    <dbReference type="NCBI Taxonomy" id="765915"/>
    <lineage>
        <taxon>Eukaryota</taxon>
        <taxon>Fungi</taxon>
        <taxon>Fungi incertae sedis</taxon>
        <taxon>Blastocladiomycota</taxon>
        <taxon>Blastocladiomycetes</taxon>
        <taxon>Blastocladiales</taxon>
        <taxon>Catenariaceae</taxon>
        <taxon>Catenaria</taxon>
    </lineage>
</organism>
<name>A0A1Y2HSH8_9FUNG</name>
<keyword evidence="12" id="KW-1185">Reference proteome</keyword>
<comment type="function">
    <text evidence="3">Catalyzes the NAD-dependent oxidative cleavage of spermidine and the subsequent transfer of the butylamine moiety of spermidine to the epsilon-amino group of a specific lysine residue of the eIF-5A precursor protein to form the intermediate deoxyhypusine residue.</text>
</comment>
<evidence type="ECO:0000256" key="10">
    <source>
        <dbReference type="SAM" id="MobiDB-lite"/>
    </source>
</evidence>
<evidence type="ECO:0000313" key="12">
    <source>
        <dbReference type="Proteomes" id="UP000193411"/>
    </source>
</evidence>
<evidence type="ECO:0000256" key="3">
    <source>
        <dbReference type="ARBA" id="ARBA00002823"/>
    </source>
</evidence>
<comment type="cofactor">
    <cofactor evidence="2">
        <name>NAD(+)</name>
        <dbReference type="ChEBI" id="CHEBI:57540"/>
    </cofactor>
</comment>
<dbReference type="InterPro" id="IPR036982">
    <property type="entry name" value="Deoxyhypusine_synthase_sf"/>
</dbReference>
<comment type="catalytic activity">
    <reaction evidence="1">
        <text>[eIF5A protein]-L-lysine + spermidine = [eIF5A protein]-deoxyhypusine + propane-1,3-diamine</text>
        <dbReference type="Rhea" id="RHEA:33299"/>
        <dbReference type="Rhea" id="RHEA-COMP:10143"/>
        <dbReference type="Rhea" id="RHEA-COMP:10144"/>
        <dbReference type="ChEBI" id="CHEBI:29969"/>
        <dbReference type="ChEBI" id="CHEBI:57484"/>
        <dbReference type="ChEBI" id="CHEBI:57834"/>
        <dbReference type="ChEBI" id="CHEBI:82657"/>
        <dbReference type="EC" id="2.5.1.46"/>
    </reaction>
</comment>
<evidence type="ECO:0000256" key="6">
    <source>
        <dbReference type="ARBA" id="ARBA00012683"/>
    </source>
</evidence>
<accession>A0A1Y2HSH8</accession>
<dbReference type="GO" id="GO:0005737">
    <property type="term" value="C:cytoplasm"/>
    <property type="evidence" value="ECO:0007669"/>
    <property type="project" value="TreeGrafter"/>
</dbReference>
<keyword evidence="9" id="KW-0386">Hypusine biosynthesis</keyword>
<comment type="pathway">
    <text evidence="4">Protein modification; eIF5A hypusination.</text>
</comment>
<dbReference type="OrthoDB" id="294378at2759"/>
<evidence type="ECO:0000256" key="5">
    <source>
        <dbReference type="ARBA" id="ARBA00009892"/>
    </source>
</evidence>
<dbReference type="InterPro" id="IPR002773">
    <property type="entry name" value="Deoxyhypusine_synthase"/>
</dbReference>
<dbReference type="InterPro" id="IPR029035">
    <property type="entry name" value="DHS-like_NAD/FAD-binding_dom"/>
</dbReference>
<evidence type="ECO:0000313" key="11">
    <source>
        <dbReference type="EMBL" id="ORZ37547.1"/>
    </source>
</evidence>
<evidence type="ECO:0000256" key="1">
    <source>
        <dbReference type="ARBA" id="ARBA00000952"/>
    </source>
</evidence>
<dbReference type="FunFam" id="3.40.910.10:FF:000001">
    <property type="entry name" value="Probable deoxyhypusine synthase"/>
    <property type="match status" value="1"/>
</dbReference>